<dbReference type="SUPFAM" id="SSF53822">
    <property type="entry name" value="Periplasmic binding protein-like I"/>
    <property type="match status" value="1"/>
</dbReference>
<dbReference type="InterPro" id="IPR051010">
    <property type="entry name" value="BCAA_transport"/>
</dbReference>
<dbReference type="InterPro" id="IPR028081">
    <property type="entry name" value="Leu-bd"/>
</dbReference>
<keyword evidence="1" id="KW-0732">Signal</keyword>
<reference evidence="4 5" key="1">
    <citation type="journal article" date="2019" name="Int. J. Syst. Evol. Microbiol.">
        <title>The Global Catalogue of Microorganisms (GCM) 10K type strain sequencing project: providing services to taxonomists for standard genome sequencing and annotation.</title>
        <authorList>
            <consortium name="The Broad Institute Genomics Platform"/>
            <consortium name="The Broad Institute Genome Sequencing Center for Infectious Disease"/>
            <person name="Wu L."/>
            <person name="Ma J."/>
        </authorList>
    </citation>
    <scope>NUCLEOTIDE SEQUENCE [LARGE SCALE GENOMIC DNA]</scope>
    <source>
        <strain evidence="4 5">CGMCC 1.12237</strain>
    </source>
</reference>
<evidence type="ECO:0000256" key="1">
    <source>
        <dbReference type="ARBA" id="ARBA00022729"/>
    </source>
</evidence>
<dbReference type="RefSeq" id="WP_227230957.1">
    <property type="nucleotide sequence ID" value="NZ_JAJCVJ010000003.1"/>
</dbReference>
<dbReference type="Gene3D" id="3.40.50.2300">
    <property type="match status" value="2"/>
</dbReference>
<feature type="region of interest" description="Disordered" evidence="2">
    <location>
        <begin position="36"/>
        <end position="72"/>
    </location>
</feature>
<accession>A0ABD5RFS0</accession>
<dbReference type="PANTHER" id="PTHR30483:SF6">
    <property type="entry name" value="PERIPLASMIC BINDING PROTEIN OF ABC TRANSPORTER FOR NATURAL AMINO ACIDS"/>
    <property type="match status" value="1"/>
</dbReference>
<organism evidence="4 5">
    <name type="scientific">Salinirubrum litoreum</name>
    <dbReference type="NCBI Taxonomy" id="1126234"/>
    <lineage>
        <taxon>Archaea</taxon>
        <taxon>Methanobacteriati</taxon>
        <taxon>Methanobacteriota</taxon>
        <taxon>Stenosarchaea group</taxon>
        <taxon>Halobacteria</taxon>
        <taxon>Halobacteriales</taxon>
        <taxon>Haloferacaceae</taxon>
        <taxon>Salinirubrum</taxon>
    </lineage>
</organism>
<feature type="compositionally biased region" description="Gly residues" evidence="2">
    <location>
        <begin position="36"/>
        <end position="51"/>
    </location>
</feature>
<comment type="caution">
    <text evidence="4">The sequence shown here is derived from an EMBL/GenBank/DDBJ whole genome shotgun (WGS) entry which is preliminary data.</text>
</comment>
<evidence type="ECO:0000259" key="3">
    <source>
        <dbReference type="Pfam" id="PF13458"/>
    </source>
</evidence>
<dbReference type="AlphaFoldDB" id="A0ABD5RFS0"/>
<feature type="domain" description="Leucine-binding protein" evidence="3">
    <location>
        <begin position="68"/>
        <end position="371"/>
    </location>
</feature>
<evidence type="ECO:0000313" key="4">
    <source>
        <dbReference type="EMBL" id="MFC5368899.1"/>
    </source>
</evidence>
<dbReference type="Pfam" id="PF13458">
    <property type="entry name" value="Peripla_BP_6"/>
    <property type="match status" value="1"/>
</dbReference>
<dbReference type="PANTHER" id="PTHR30483">
    <property type="entry name" value="LEUCINE-SPECIFIC-BINDING PROTEIN"/>
    <property type="match status" value="1"/>
</dbReference>
<sequence>MPDKAGSGWQAGIDRRTYLTTAGTAALVGFAGCTGGGGTDTEASGGDGGGDSSDTDSGGDSGGSGSNTIPVGNLSPFSGGLGWIGPNSRRAVETALEGEGGVNEATIDGKTVEIIEQDSETKPQPAISGFKTLDSQGVMTMVGPSSTVTPSLVEPAKNAGLSFVSPMTGTIQLDDIGGEYIWRTVPSDSIGARAQAKYAYEELEHRTMALAYKNDKGSQSFSKASGEHFSFLGGEIATEVALDPTASSYRSEVQKLQDSDAEVVSMTAATEVTGLFIKNYVEAGADEDFELLLGNDVLTPDFIEEMGADVMEGMVGQAPAPGPAYDQFAEQHESIHGKAPGAFAAAAYDAMNLIGLAFVKEGEANREAVPNHLGDLGKPPGTKVSTFAEGKEALNAGEEIDYVGASNPQNFDDTGDPLGPFSVLQATGGEWSEVTTYSAEQLSQN</sequence>
<dbReference type="InterPro" id="IPR028082">
    <property type="entry name" value="Peripla_BP_I"/>
</dbReference>
<gene>
    <name evidence="4" type="ORF">ACFPJ5_18390</name>
</gene>
<name>A0ABD5RFS0_9EURY</name>
<keyword evidence="5" id="KW-1185">Reference proteome</keyword>
<evidence type="ECO:0000313" key="5">
    <source>
        <dbReference type="Proteomes" id="UP001596201"/>
    </source>
</evidence>
<protein>
    <submittedName>
        <fullName evidence="4">ABC transporter substrate-binding protein</fullName>
    </submittedName>
</protein>
<dbReference type="PROSITE" id="PS51257">
    <property type="entry name" value="PROKAR_LIPOPROTEIN"/>
    <property type="match status" value="1"/>
</dbReference>
<dbReference type="Proteomes" id="UP001596201">
    <property type="component" value="Unassembled WGS sequence"/>
</dbReference>
<proteinExistence type="predicted"/>
<dbReference type="EMBL" id="JBHSKX010000004">
    <property type="protein sequence ID" value="MFC5368899.1"/>
    <property type="molecule type" value="Genomic_DNA"/>
</dbReference>
<evidence type="ECO:0000256" key="2">
    <source>
        <dbReference type="SAM" id="MobiDB-lite"/>
    </source>
</evidence>